<evidence type="ECO:0000259" key="3">
    <source>
        <dbReference type="Pfam" id="PF14303"/>
    </source>
</evidence>
<dbReference type="EMBL" id="CP093348">
    <property type="protein sequence ID" value="WOH04335.1"/>
    <property type="molecule type" value="Genomic_DNA"/>
</dbReference>
<dbReference type="Proteomes" id="UP000077755">
    <property type="component" value="Chromosome 6"/>
</dbReference>
<reference evidence="4" key="1">
    <citation type="journal article" date="2016" name="Nat. Genet.">
        <title>A high-quality carrot genome assembly provides new insights into carotenoid accumulation and asterid genome evolution.</title>
        <authorList>
            <person name="Iorizzo M."/>
            <person name="Ellison S."/>
            <person name="Senalik D."/>
            <person name="Zeng P."/>
            <person name="Satapoomin P."/>
            <person name="Huang J."/>
            <person name="Bowman M."/>
            <person name="Iovene M."/>
            <person name="Sanseverino W."/>
            <person name="Cavagnaro P."/>
            <person name="Yildiz M."/>
            <person name="Macko-Podgorni A."/>
            <person name="Moranska E."/>
            <person name="Grzebelus E."/>
            <person name="Grzebelus D."/>
            <person name="Ashrafi H."/>
            <person name="Zheng Z."/>
            <person name="Cheng S."/>
            <person name="Spooner D."/>
            <person name="Van Deynze A."/>
            <person name="Simon P."/>
        </authorList>
    </citation>
    <scope>NUCLEOTIDE SEQUENCE</scope>
    <source>
        <tissue evidence="4">Leaf</tissue>
    </source>
</reference>
<dbReference type="InterPro" id="IPR029466">
    <property type="entry name" value="NAM-associated_C"/>
</dbReference>
<feature type="compositionally biased region" description="Low complexity" evidence="2">
    <location>
        <begin position="25"/>
        <end position="36"/>
    </location>
</feature>
<evidence type="ECO:0000313" key="4">
    <source>
        <dbReference type="EMBL" id="WOH04335.1"/>
    </source>
</evidence>
<name>A0AAF0XA85_DAUCS</name>
<proteinExistence type="predicted"/>
<dbReference type="PANTHER" id="PTHR45125">
    <property type="entry name" value="F21J9.4-RELATED"/>
    <property type="match status" value="1"/>
</dbReference>
<feature type="coiled-coil region" evidence="1">
    <location>
        <begin position="218"/>
        <end position="247"/>
    </location>
</feature>
<evidence type="ECO:0000313" key="5">
    <source>
        <dbReference type="Proteomes" id="UP000077755"/>
    </source>
</evidence>
<reference evidence="4" key="2">
    <citation type="submission" date="2022-03" db="EMBL/GenBank/DDBJ databases">
        <title>Draft title - Genomic analysis of global carrot germplasm unveils the trajectory of domestication and the origin of high carotenoid orange carrot.</title>
        <authorList>
            <person name="Iorizzo M."/>
            <person name="Ellison S."/>
            <person name="Senalik D."/>
            <person name="Macko-Podgorni A."/>
            <person name="Grzebelus D."/>
            <person name="Bostan H."/>
            <person name="Rolling W."/>
            <person name="Curaba J."/>
            <person name="Simon P."/>
        </authorList>
    </citation>
    <scope>NUCLEOTIDE SEQUENCE</scope>
    <source>
        <tissue evidence="4">Leaf</tissue>
    </source>
</reference>
<accession>A0AAF0XA85</accession>
<evidence type="ECO:0000256" key="1">
    <source>
        <dbReference type="SAM" id="Coils"/>
    </source>
</evidence>
<evidence type="ECO:0000256" key="2">
    <source>
        <dbReference type="SAM" id="MobiDB-lite"/>
    </source>
</evidence>
<dbReference type="PANTHER" id="PTHR45125:SF51">
    <property type="entry name" value="F21J9.4-RELATED"/>
    <property type="match status" value="1"/>
</dbReference>
<dbReference type="Pfam" id="PF14303">
    <property type="entry name" value="NAM-associated"/>
    <property type="match status" value="1"/>
</dbReference>
<gene>
    <name evidence="4" type="ORF">DCAR_0623744</name>
</gene>
<protein>
    <recommendedName>
        <fullName evidence="3">No apical meristem-associated C-terminal domain-containing protein</fullName>
    </recommendedName>
</protein>
<keyword evidence="5" id="KW-1185">Reference proteome</keyword>
<keyword evidence="1" id="KW-0175">Coiled coil</keyword>
<organism evidence="4 5">
    <name type="scientific">Daucus carota subsp. sativus</name>
    <name type="common">Carrot</name>
    <dbReference type="NCBI Taxonomy" id="79200"/>
    <lineage>
        <taxon>Eukaryota</taxon>
        <taxon>Viridiplantae</taxon>
        <taxon>Streptophyta</taxon>
        <taxon>Embryophyta</taxon>
        <taxon>Tracheophyta</taxon>
        <taxon>Spermatophyta</taxon>
        <taxon>Magnoliopsida</taxon>
        <taxon>eudicotyledons</taxon>
        <taxon>Gunneridae</taxon>
        <taxon>Pentapetalae</taxon>
        <taxon>asterids</taxon>
        <taxon>campanulids</taxon>
        <taxon>Apiales</taxon>
        <taxon>Apiaceae</taxon>
        <taxon>Apioideae</taxon>
        <taxon>Scandiceae</taxon>
        <taxon>Daucinae</taxon>
        <taxon>Daucus</taxon>
        <taxon>Daucus sect. Daucus</taxon>
    </lineage>
</organism>
<sequence length="276" mass="32080">MEATFIDLLNNGTYDVEEIFSQSCQQQEQSSRQQEQVKPKKGRRSKNFTMEEDMLLISAWLNVSLDPVQGTNQTQLTYWNRIGNYFDEHKNFSSDRTPTSLCNRWCAIQTLVSKFIGYYNQINGRNQSGVTEQDKVGQAMQMYETMMKVPFPFMLSSSAEASEEGMERPIGRKAAKKLKRSRNEATDDEFVEIFKKMKEEARLTASSRNESINNIIKMEEERQARERVQLEINKAKEERENQIYEASILAIDTTVMDPQLARYYQALKDKILSKVL</sequence>
<feature type="domain" description="No apical meristem-associated C-terminal" evidence="3">
    <location>
        <begin position="158"/>
        <end position="271"/>
    </location>
</feature>
<dbReference type="AlphaFoldDB" id="A0AAF0XA85"/>
<feature type="region of interest" description="Disordered" evidence="2">
    <location>
        <begin position="25"/>
        <end position="45"/>
    </location>
</feature>